<dbReference type="Pfam" id="PF08402">
    <property type="entry name" value="TOBE_2"/>
    <property type="match status" value="1"/>
</dbReference>
<protein>
    <recommendedName>
        <fullName evidence="1">Transport-associated OB type 2 domain-containing protein</fullName>
    </recommendedName>
</protein>
<name>A0A1J5P3B9_9ZZZZ</name>
<dbReference type="GO" id="GO:0022857">
    <property type="term" value="F:transmembrane transporter activity"/>
    <property type="evidence" value="ECO:0007669"/>
    <property type="project" value="InterPro"/>
</dbReference>
<organism evidence="2">
    <name type="scientific">mine drainage metagenome</name>
    <dbReference type="NCBI Taxonomy" id="410659"/>
    <lineage>
        <taxon>unclassified sequences</taxon>
        <taxon>metagenomes</taxon>
        <taxon>ecological metagenomes</taxon>
    </lineage>
</organism>
<evidence type="ECO:0000313" key="2">
    <source>
        <dbReference type="EMBL" id="OIQ65578.1"/>
    </source>
</evidence>
<sequence>MVLKVQQPNLTRKTAEDLTWGDRVFAHWTRDAMVVLTD</sequence>
<dbReference type="GO" id="GO:0043190">
    <property type="term" value="C:ATP-binding cassette (ABC) transporter complex"/>
    <property type="evidence" value="ECO:0007669"/>
    <property type="project" value="InterPro"/>
</dbReference>
<accession>A0A1J5P3B9</accession>
<reference evidence="2" key="1">
    <citation type="submission" date="2016-10" db="EMBL/GenBank/DDBJ databases">
        <title>Sequence of Gallionella enrichment culture.</title>
        <authorList>
            <person name="Poehlein A."/>
            <person name="Muehling M."/>
            <person name="Daniel R."/>
        </authorList>
    </citation>
    <scope>NUCLEOTIDE SEQUENCE</scope>
</reference>
<gene>
    <name evidence="2" type="ORF">GALL_528610</name>
</gene>
<dbReference type="EMBL" id="MLJW01007213">
    <property type="protein sequence ID" value="OIQ65578.1"/>
    <property type="molecule type" value="Genomic_DNA"/>
</dbReference>
<dbReference type="AlphaFoldDB" id="A0A1J5P3B9"/>
<comment type="caution">
    <text evidence="2">The sequence shown here is derived from an EMBL/GenBank/DDBJ whole genome shotgun (WGS) entry which is preliminary data.</text>
</comment>
<feature type="domain" description="Transport-associated OB type 2" evidence="1">
    <location>
        <begin position="3"/>
        <end position="36"/>
    </location>
</feature>
<proteinExistence type="predicted"/>
<dbReference type="GO" id="GO:0005524">
    <property type="term" value="F:ATP binding"/>
    <property type="evidence" value="ECO:0007669"/>
    <property type="project" value="InterPro"/>
</dbReference>
<evidence type="ECO:0000259" key="1">
    <source>
        <dbReference type="Pfam" id="PF08402"/>
    </source>
</evidence>
<dbReference type="InterPro" id="IPR013611">
    <property type="entry name" value="Transp-assoc_OB_typ2"/>
</dbReference>